<name>A0A9X2ZFM4_9FLAO</name>
<keyword evidence="3" id="KW-1185">Reference proteome</keyword>
<organism evidence="2 3">
    <name type="scientific">Flavobacterium shii</name>
    <dbReference type="NCBI Taxonomy" id="2987687"/>
    <lineage>
        <taxon>Bacteria</taxon>
        <taxon>Pseudomonadati</taxon>
        <taxon>Bacteroidota</taxon>
        <taxon>Flavobacteriia</taxon>
        <taxon>Flavobacteriales</taxon>
        <taxon>Flavobacteriaceae</taxon>
        <taxon>Flavobacterium</taxon>
    </lineage>
</organism>
<comment type="caution">
    <text evidence="2">The sequence shown here is derived from an EMBL/GenBank/DDBJ whole genome shotgun (WGS) entry which is preliminary data.</text>
</comment>
<feature type="signal peptide" evidence="1">
    <location>
        <begin position="1"/>
        <end position="24"/>
    </location>
</feature>
<dbReference type="InterPro" id="IPR019619">
    <property type="entry name" value="DUF2490"/>
</dbReference>
<sequence>MIFRLPFISLFSIILLLISTVANAQTQNTFSGWSAAFFTYKLNDKFSIHFDGQARSTDELKDIQSYIIRPGLNYQIKDNMIATVGYAYIGNNRNIMDVDGWVPEHRIWEQFILNQKFALYSRPVTLQHRFRLEQRYMGQATIEQNELVTDSYDFAQRLRYFARSIFPLSPTDNFTKGAFVALQNEVFVNIENAPNDRFFDQNRAYLALGWRVSPKFDIEAGYMNQFILGKNNNTVNNIVQLAAYVRL</sequence>
<gene>
    <name evidence="2" type="ORF">OIU83_19040</name>
</gene>
<dbReference type="Proteomes" id="UP001151079">
    <property type="component" value="Unassembled WGS sequence"/>
</dbReference>
<dbReference type="AlphaFoldDB" id="A0A9X2ZFM4"/>
<feature type="chain" id="PRO_5040788280" evidence="1">
    <location>
        <begin position="25"/>
        <end position="247"/>
    </location>
</feature>
<dbReference type="RefSeq" id="WP_264207851.1">
    <property type="nucleotide sequence ID" value="NZ_JAOZEW010000023.1"/>
</dbReference>
<dbReference type="Pfam" id="PF10677">
    <property type="entry name" value="DUF2490"/>
    <property type="match status" value="1"/>
</dbReference>
<accession>A0A9X2ZFM4</accession>
<protein>
    <submittedName>
        <fullName evidence="2">DUF2490 domain-containing protein</fullName>
    </submittedName>
</protein>
<proteinExistence type="predicted"/>
<keyword evidence="1" id="KW-0732">Signal</keyword>
<evidence type="ECO:0000256" key="1">
    <source>
        <dbReference type="SAM" id="SignalP"/>
    </source>
</evidence>
<evidence type="ECO:0000313" key="2">
    <source>
        <dbReference type="EMBL" id="MCV9929765.1"/>
    </source>
</evidence>
<dbReference type="EMBL" id="JAOZEW010000023">
    <property type="protein sequence ID" value="MCV9929765.1"/>
    <property type="molecule type" value="Genomic_DNA"/>
</dbReference>
<reference evidence="2" key="1">
    <citation type="submission" date="2022-10" db="EMBL/GenBank/DDBJ databases">
        <title>Two novel species of Flavobacterium.</title>
        <authorList>
            <person name="Liu Q."/>
            <person name="Xin Y.-H."/>
        </authorList>
    </citation>
    <scope>NUCLEOTIDE SEQUENCE</scope>
    <source>
        <strain evidence="2">LS1R49</strain>
    </source>
</reference>
<evidence type="ECO:0000313" key="3">
    <source>
        <dbReference type="Proteomes" id="UP001151079"/>
    </source>
</evidence>